<gene>
    <name evidence="2" type="ORF">B0J12DRAFT_763185</name>
</gene>
<evidence type="ECO:0000313" key="3">
    <source>
        <dbReference type="Proteomes" id="UP000774617"/>
    </source>
</evidence>
<sequence length="696" mass="78013">MPKRPKYHPTRDPYNPKNLDLAKSASDLDFRLAYIMRNRPDDPKVRVAVQEILNMNLDARTALLGFVPIDMTQAGVFPEQVTGMEALLDEEILCKLSWLLAQRLDTPTKVQTILAQVQELAQYLHDGNDVEEVQHGNLKELIDSSLEEPAGHLKLHPVLLQSPKMKNPLPRSSPAIKDTGCSASGTIATEHAKRNGNSSKPIVKNSLRSRIKLFMKGTDTIASLSLEEAKLVFEKPRYLSAWRNMHEAIFLVSGQKNPRPCVVERKIKELWYTQPTDIDTEWSVFWSDLISHRKTVEELVRGAPQTATPAVDDTSSNLTSTSRPLSDMGNDLMSHEGGEHGLTTVFLSELEKRQEPAPTNNEYRQDNSSSAITAGDTISIMTVSPEEVEPFADAKDRTYDTAVNGFDSSCSRLNSHSSFEEDIPCNLSSSKSFELVDIASQGSFEAESDGGSRRGGFPAWQRDSFQKKGRSSKLSITEDKSLRNNRCTPVTSILAPNGERHELAKALVERAETDTHLWGYLTDSGSVSLSEGVVLEKIFPPGIKYPSKKAENRLKDLAIQFPGAFRELAQCHFVFRKLANGRTPCVDCLCSFPRQNEALIETYEYVAGSIVNGLRARGGPEKALELNAEEKYFDVYGDSLSEKLAIVLRKSKHIYQVKHFVEMFLRPLVLENRKLFPDLKNTTLVKEWERLTGFQW</sequence>
<name>A0ABQ8GPS3_9PEZI</name>
<dbReference type="EMBL" id="JAGTJR010000003">
    <property type="protein sequence ID" value="KAH7062185.1"/>
    <property type="molecule type" value="Genomic_DNA"/>
</dbReference>
<evidence type="ECO:0000313" key="2">
    <source>
        <dbReference type="EMBL" id="KAH7062185.1"/>
    </source>
</evidence>
<keyword evidence="3" id="KW-1185">Reference proteome</keyword>
<evidence type="ECO:0000256" key="1">
    <source>
        <dbReference type="SAM" id="MobiDB-lite"/>
    </source>
</evidence>
<reference evidence="2 3" key="1">
    <citation type="journal article" date="2021" name="Nat. Commun.">
        <title>Genetic determinants of endophytism in the Arabidopsis root mycobiome.</title>
        <authorList>
            <person name="Mesny F."/>
            <person name="Miyauchi S."/>
            <person name="Thiergart T."/>
            <person name="Pickel B."/>
            <person name="Atanasova L."/>
            <person name="Karlsson M."/>
            <person name="Huettel B."/>
            <person name="Barry K.W."/>
            <person name="Haridas S."/>
            <person name="Chen C."/>
            <person name="Bauer D."/>
            <person name="Andreopoulos W."/>
            <person name="Pangilinan J."/>
            <person name="LaButti K."/>
            <person name="Riley R."/>
            <person name="Lipzen A."/>
            <person name="Clum A."/>
            <person name="Drula E."/>
            <person name="Henrissat B."/>
            <person name="Kohler A."/>
            <person name="Grigoriev I.V."/>
            <person name="Martin F.M."/>
            <person name="Hacquard S."/>
        </authorList>
    </citation>
    <scope>NUCLEOTIDE SEQUENCE [LARGE SCALE GENOMIC DNA]</scope>
    <source>
        <strain evidence="2 3">MPI-SDFR-AT-0080</strain>
    </source>
</reference>
<feature type="region of interest" description="Disordered" evidence="1">
    <location>
        <begin position="303"/>
        <end position="325"/>
    </location>
</feature>
<accession>A0ABQ8GPS3</accession>
<protein>
    <submittedName>
        <fullName evidence="2">Uncharacterized protein</fullName>
    </submittedName>
</protein>
<proteinExistence type="predicted"/>
<comment type="caution">
    <text evidence="2">The sequence shown here is derived from an EMBL/GenBank/DDBJ whole genome shotgun (WGS) entry which is preliminary data.</text>
</comment>
<feature type="compositionally biased region" description="Polar residues" evidence="1">
    <location>
        <begin position="305"/>
        <end position="324"/>
    </location>
</feature>
<organism evidence="2 3">
    <name type="scientific">Macrophomina phaseolina</name>
    <dbReference type="NCBI Taxonomy" id="35725"/>
    <lineage>
        <taxon>Eukaryota</taxon>
        <taxon>Fungi</taxon>
        <taxon>Dikarya</taxon>
        <taxon>Ascomycota</taxon>
        <taxon>Pezizomycotina</taxon>
        <taxon>Dothideomycetes</taxon>
        <taxon>Dothideomycetes incertae sedis</taxon>
        <taxon>Botryosphaeriales</taxon>
        <taxon>Botryosphaeriaceae</taxon>
        <taxon>Macrophomina</taxon>
    </lineage>
</organism>
<feature type="region of interest" description="Disordered" evidence="1">
    <location>
        <begin position="444"/>
        <end position="475"/>
    </location>
</feature>
<dbReference type="Proteomes" id="UP000774617">
    <property type="component" value="Unassembled WGS sequence"/>
</dbReference>